<evidence type="ECO:0000313" key="2">
    <source>
        <dbReference type="Proteomes" id="UP000689195"/>
    </source>
</evidence>
<keyword evidence="2" id="KW-1185">Reference proteome</keyword>
<accession>A0A8S1RV30</accession>
<dbReference type="EMBL" id="CAJJDO010000001">
    <property type="protein sequence ID" value="CAD8131918.1"/>
    <property type="molecule type" value="Genomic_DNA"/>
</dbReference>
<protein>
    <submittedName>
        <fullName evidence="1">Uncharacterized protein</fullName>
    </submittedName>
</protein>
<dbReference type="OrthoDB" id="2530521at2759"/>
<dbReference type="Proteomes" id="UP000689195">
    <property type="component" value="Unassembled WGS sequence"/>
</dbReference>
<sequence length="286" mass="33909">MQGKSVRASHILLKSTQSRNPYDRVRDKQITRSDADAEKGIREIRAQLKREVNVLLVKRAGIQVILQRDKCKNSLKMLLLHQKLENQVNQQKVIQDGTSFLEQVDENYYFNAIYQQMKFIFFNILVYFVVSEVETVFEDGIEWTKMPIEFEEVEQPIENLQGGQGTTNYGTIDYGITEEMAKMFKTLNDPHYDVITRPIIKEIGLEFFESHYNKFCNTDEFFERLLYQGSNVEFNTINMIYHVKMSVNEYMVEFSLKNWDTEKNDFSIKEFTKCEIYVREQKKQDL</sequence>
<reference evidence="1" key="1">
    <citation type="submission" date="2021-01" db="EMBL/GenBank/DDBJ databases">
        <authorList>
            <consortium name="Genoscope - CEA"/>
            <person name="William W."/>
        </authorList>
    </citation>
    <scope>NUCLEOTIDE SEQUENCE</scope>
</reference>
<comment type="caution">
    <text evidence="1">The sequence shown here is derived from an EMBL/GenBank/DDBJ whole genome shotgun (WGS) entry which is preliminary data.</text>
</comment>
<dbReference type="AlphaFoldDB" id="A0A8S1RV30"/>
<proteinExistence type="predicted"/>
<organism evidence="1 2">
    <name type="scientific">Paramecium pentaurelia</name>
    <dbReference type="NCBI Taxonomy" id="43138"/>
    <lineage>
        <taxon>Eukaryota</taxon>
        <taxon>Sar</taxon>
        <taxon>Alveolata</taxon>
        <taxon>Ciliophora</taxon>
        <taxon>Intramacronucleata</taxon>
        <taxon>Oligohymenophorea</taxon>
        <taxon>Peniculida</taxon>
        <taxon>Parameciidae</taxon>
        <taxon>Paramecium</taxon>
    </lineage>
</organism>
<gene>
    <name evidence="1" type="ORF">PPENT_87.1.T0010351</name>
</gene>
<evidence type="ECO:0000313" key="1">
    <source>
        <dbReference type="EMBL" id="CAD8131918.1"/>
    </source>
</evidence>
<name>A0A8S1RV30_9CILI</name>